<dbReference type="Gene3D" id="3.90.79.10">
    <property type="entry name" value="Nucleoside Triphosphate Pyrophosphohydrolase"/>
    <property type="match status" value="1"/>
</dbReference>
<gene>
    <name evidence="1" type="ORF">CTOB1V02_LOCUS14806</name>
</gene>
<sequence>MIEVTAGLLDGDDPQTCVIKEAEEESGFRVNKVEKVFEAYMSPGAVTEIIHFYIAAYDDTDK</sequence>
<evidence type="ECO:0000313" key="1">
    <source>
        <dbReference type="EMBL" id="CAD7236991.1"/>
    </source>
</evidence>
<proteinExistence type="predicted"/>
<dbReference type="OrthoDB" id="10249920at2759"/>
<dbReference type="AlphaFoldDB" id="A0A7R8WRV5"/>
<feature type="non-terminal residue" evidence="1">
    <location>
        <position position="62"/>
    </location>
</feature>
<organism evidence="1">
    <name type="scientific">Cyprideis torosa</name>
    <dbReference type="NCBI Taxonomy" id="163714"/>
    <lineage>
        <taxon>Eukaryota</taxon>
        <taxon>Metazoa</taxon>
        <taxon>Ecdysozoa</taxon>
        <taxon>Arthropoda</taxon>
        <taxon>Crustacea</taxon>
        <taxon>Oligostraca</taxon>
        <taxon>Ostracoda</taxon>
        <taxon>Podocopa</taxon>
        <taxon>Podocopida</taxon>
        <taxon>Cytherocopina</taxon>
        <taxon>Cytheroidea</taxon>
        <taxon>Cytherideidae</taxon>
        <taxon>Cyprideis</taxon>
    </lineage>
</organism>
<dbReference type="InterPro" id="IPR015797">
    <property type="entry name" value="NUDIX_hydrolase-like_dom_sf"/>
</dbReference>
<dbReference type="EMBL" id="OB683772">
    <property type="protein sequence ID" value="CAD7236991.1"/>
    <property type="molecule type" value="Genomic_DNA"/>
</dbReference>
<name>A0A7R8WRV5_9CRUS</name>
<protein>
    <recommendedName>
        <fullName evidence="2">Nudix hydrolase domain-containing protein</fullName>
    </recommendedName>
</protein>
<accession>A0A7R8WRV5</accession>
<reference evidence="1" key="1">
    <citation type="submission" date="2020-11" db="EMBL/GenBank/DDBJ databases">
        <authorList>
            <person name="Tran Van P."/>
        </authorList>
    </citation>
    <scope>NUCLEOTIDE SEQUENCE</scope>
</reference>
<dbReference type="SUPFAM" id="SSF55811">
    <property type="entry name" value="Nudix"/>
    <property type="match status" value="1"/>
</dbReference>
<evidence type="ECO:0008006" key="2">
    <source>
        <dbReference type="Google" id="ProtNLM"/>
    </source>
</evidence>